<comment type="subcellular location">
    <subcellularLocation>
        <location evidence="1">Membrane</location>
        <topology evidence="1">Multi-pass membrane protein</topology>
    </subcellularLocation>
</comment>
<evidence type="ECO:0000256" key="7">
    <source>
        <dbReference type="SAM" id="Phobius"/>
    </source>
</evidence>
<feature type="transmembrane region" description="Helical" evidence="7">
    <location>
        <begin position="64"/>
        <end position="85"/>
    </location>
</feature>
<evidence type="ECO:0000256" key="4">
    <source>
        <dbReference type="ARBA" id="ARBA00022989"/>
    </source>
</evidence>
<feature type="compositionally biased region" description="Low complexity" evidence="6">
    <location>
        <begin position="527"/>
        <end position="550"/>
    </location>
</feature>
<dbReference type="PANTHER" id="PTHR43243:SF4">
    <property type="entry name" value="CATIONIC AMINO ACID TRANSPORTER 4"/>
    <property type="match status" value="1"/>
</dbReference>
<keyword evidence="2" id="KW-0813">Transport</keyword>
<proteinExistence type="predicted"/>
<dbReference type="PANTHER" id="PTHR43243">
    <property type="entry name" value="INNER MEMBRANE TRANSPORTER YGJI-RELATED"/>
    <property type="match status" value="1"/>
</dbReference>
<keyword evidence="9" id="KW-1185">Reference proteome</keyword>
<evidence type="ECO:0000256" key="1">
    <source>
        <dbReference type="ARBA" id="ARBA00004141"/>
    </source>
</evidence>
<feature type="transmembrane region" description="Helical" evidence="7">
    <location>
        <begin position="151"/>
        <end position="172"/>
    </location>
</feature>
<organism evidence="8 9">
    <name type="scientific">Lysinibacter cavernae</name>
    <dbReference type="NCBI Taxonomy" id="1640652"/>
    <lineage>
        <taxon>Bacteria</taxon>
        <taxon>Bacillati</taxon>
        <taxon>Actinomycetota</taxon>
        <taxon>Actinomycetes</taxon>
        <taxon>Micrococcales</taxon>
        <taxon>Microbacteriaceae</taxon>
        <taxon>Lysinibacter</taxon>
    </lineage>
</organism>
<feature type="transmembrane region" description="Helical" evidence="7">
    <location>
        <begin position="243"/>
        <end position="262"/>
    </location>
</feature>
<evidence type="ECO:0000313" key="9">
    <source>
        <dbReference type="Proteomes" id="UP000541033"/>
    </source>
</evidence>
<feature type="transmembrane region" description="Helical" evidence="7">
    <location>
        <begin position="334"/>
        <end position="359"/>
    </location>
</feature>
<evidence type="ECO:0000256" key="3">
    <source>
        <dbReference type="ARBA" id="ARBA00022692"/>
    </source>
</evidence>
<feature type="transmembrane region" description="Helical" evidence="7">
    <location>
        <begin position="464"/>
        <end position="482"/>
    </location>
</feature>
<feature type="transmembrane region" description="Helical" evidence="7">
    <location>
        <begin position="380"/>
        <end position="401"/>
    </location>
</feature>
<comment type="caution">
    <text evidence="8">The sequence shown here is derived from an EMBL/GenBank/DDBJ whole genome shotgun (WGS) entry which is preliminary data.</text>
</comment>
<dbReference type="Pfam" id="PF13520">
    <property type="entry name" value="AA_permease_2"/>
    <property type="match status" value="1"/>
</dbReference>
<keyword evidence="5 7" id="KW-0472">Membrane</keyword>
<name>A0A7X5R110_9MICO</name>
<keyword evidence="4 7" id="KW-1133">Transmembrane helix</keyword>
<feature type="transmembrane region" description="Helical" evidence="7">
    <location>
        <begin position="106"/>
        <end position="131"/>
    </location>
</feature>
<evidence type="ECO:0000313" key="8">
    <source>
        <dbReference type="EMBL" id="NIH53715.1"/>
    </source>
</evidence>
<dbReference type="Proteomes" id="UP000541033">
    <property type="component" value="Unassembled WGS sequence"/>
</dbReference>
<feature type="transmembrane region" description="Helical" evidence="7">
    <location>
        <begin position="184"/>
        <end position="204"/>
    </location>
</feature>
<feature type="transmembrane region" description="Helical" evidence="7">
    <location>
        <begin position="407"/>
        <end position="427"/>
    </location>
</feature>
<dbReference type="Gene3D" id="1.20.1740.10">
    <property type="entry name" value="Amino acid/polyamine transporter I"/>
    <property type="match status" value="1"/>
</dbReference>
<feature type="transmembrane region" description="Helical" evidence="7">
    <location>
        <begin position="33"/>
        <end position="52"/>
    </location>
</feature>
<feature type="transmembrane region" description="Helical" evidence="7">
    <location>
        <begin position="439"/>
        <end position="458"/>
    </location>
</feature>
<evidence type="ECO:0000256" key="5">
    <source>
        <dbReference type="ARBA" id="ARBA00023136"/>
    </source>
</evidence>
<reference evidence="8 9" key="1">
    <citation type="submission" date="2020-02" db="EMBL/GenBank/DDBJ databases">
        <title>Sequencing the genomes of 1000 actinobacteria strains.</title>
        <authorList>
            <person name="Klenk H.-P."/>
        </authorList>
    </citation>
    <scope>NUCLEOTIDE SEQUENCE [LARGE SCALE GENOMIC DNA]</scope>
    <source>
        <strain evidence="8 9">DSM 27960</strain>
    </source>
</reference>
<feature type="compositionally biased region" description="Low complexity" evidence="6">
    <location>
        <begin position="504"/>
        <end position="518"/>
    </location>
</feature>
<sequence length="564" mass="59233">MTLMSLFRTKSIQDSLNDTFEEGRTLKRTLGPWDLAIMGVAVAVGAGIFSVGAKAAGSFAGPSVVLSFVLAAATCFLAIMCYAEFASSVPVAGSAYTFTYATLGELLAWIIGWDLILEMLTAAAVIAKYWGIYLSNVFDYWNWDIPSTINVLGLDVSWGAFVIVAIFTALLIAGTKLSARVSNVFTVIKVAIVVFVVIVGFFYVNPANYVPFIPEAQPVTGSDTAVWEQSLFSFVSGAAPSQYGVFGLLAAASLVFFAFVGFDVVATSAEEVKNPQKNLPKGIFWGLGIVTVLYILVSLVITGMVSYKDLAAAGGDASLDLAFKLVGAEWAGQIISIGILVGLTTVIMVLLLGLARVIFAMSRDGLLPRMLSKTGANTHTPIRTQVICGLVVALIAGLTDVGVLEEMINIGTLSAFVLVSLGIIVLRKKNPRVKGAFRVPFSPYVPILSAALCLWLMFNLTTLTWVRFLVWLALGFVIYFTYSRRNSVLGKKLKAEAAAAAASAGAPGTSAPGTSATGNVSTGTIQTGASSGGTSSAGASSAEASSVEGSPVEGPSDETDTRDR</sequence>
<keyword evidence="3 7" id="KW-0812">Transmembrane</keyword>
<protein>
    <submittedName>
        <fullName evidence="8">APA family basic amino acid/polyamine antiporter</fullName>
    </submittedName>
</protein>
<evidence type="ECO:0000256" key="2">
    <source>
        <dbReference type="ARBA" id="ARBA00022448"/>
    </source>
</evidence>
<dbReference type="EMBL" id="JAAMOX010000001">
    <property type="protein sequence ID" value="NIH53715.1"/>
    <property type="molecule type" value="Genomic_DNA"/>
</dbReference>
<dbReference type="InterPro" id="IPR002293">
    <property type="entry name" value="AA/rel_permease1"/>
</dbReference>
<dbReference type="GO" id="GO:0015171">
    <property type="term" value="F:amino acid transmembrane transporter activity"/>
    <property type="evidence" value="ECO:0007669"/>
    <property type="project" value="TreeGrafter"/>
</dbReference>
<dbReference type="AlphaFoldDB" id="A0A7X5R110"/>
<feature type="transmembrane region" description="Helical" evidence="7">
    <location>
        <begin position="283"/>
        <end position="305"/>
    </location>
</feature>
<evidence type="ECO:0000256" key="6">
    <source>
        <dbReference type="SAM" id="MobiDB-lite"/>
    </source>
</evidence>
<gene>
    <name evidence="8" type="ORF">FHX76_001583</name>
</gene>
<accession>A0A7X5R110</accession>
<dbReference type="GO" id="GO:0016020">
    <property type="term" value="C:membrane"/>
    <property type="evidence" value="ECO:0007669"/>
    <property type="project" value="UniProtKB-SubCell"/>
</dbReference>
<feature type="region of interest" description="Disordered" evidence="6">
    <location>
        <begin position="504"/>
        <end position="564"/>
    </location>
</feature>
<dbReference type="PIRSF" id="PIRSF006060">
    <property type="entry name" value="AA_transporter"/>
    <property type="match status" value="1"/>
</dbReference>